<dbReference type="OrthoDB" id="9811615at2"/>
<accession>A0A1H0EBL4</accession>
<dbReference type="AlphaFoldDB" id="A0A1H0EBL4"/>
<gene>
    <name evidence="4" type="ORF">SAMN04488053_103272</name>
</gene>
<dbReference type="RefSeq" id="WP_090842321.1">
    <property type="nucleotide sequence ID" value="NZ_FNIL01000003.1"/>
</dbReference>
<dbReference type="STRING" id="745820.SAMN04488053_103272"/>
<proteinExistence type="inferred from homology"/>
<dbReference type="EMBL" id="FNIL01000003">
    <property type="protein sequence ID" value="SDN79708.1"/>
    <property type="molecule type" value="Genomic_DNA"/>
</dbReference>
<organism evidence="4 5">
    <name type="scientific">Alkalicoccus daliensis</name>
    <dbReference type="NCBI Taxonomy" id="745820"/>
    <lineage>
        <taxon>Bacteria</taxon>
        <taxon>Bacillati</taxon>
        <taxon>Bacillota</taxon>
        <taxon>Bacilli</taxon>
        <taxon>Bacillales</taxon>
        <taxon>Bacillaceae</taxon>
        <taxon>Alkalicoccus</taxon>
    </lineage>
</organism>
<dbReference type="Pfam" id="PF00011">
    <property type="entry name" value="HSP20"/>
    <property type="match status" value="1"/>
</dbReference>
<feature type="domain" description="SHSP" evidence="3">
    <location>
        <begin position="32"/>
        <end position="143"/>
    </location>
</feature>
<evidence type="ECO:0000313" key="4">
    <source>
        <dbReference type="EMBL" id="SDN79708.1"/>
    </source>
</evidence>
<dbReference type="InterPro" id="IPR002068">
    <property type="entry name" value="A-crystallin/Hsp20_dom"/>
</dbReference>
<evidence type="ECO:0000313" key="5">
    <source>
        <dbReference type="Proteomes" id="UP000198778"/>
    </source>
</evidence>
<dbReference type="InterPro" id="IPR031107">
    <property type="entry name" value="Small_HSP"/>
</dbReference>
<dbReference type="Proteomes" id="UP000198778">
    <property type="component" value="Unassembled WGS sequence"/>
</dbReference>
<dbReference type="PROSITE" id="PS01031">
    <property type="entry name" value="SHSP"/>
    <property type="match status" value="1"/>
</dbReference>
<evidence type="ECO:0000256" key="1">
    <source>
        <dbReference type="PROSITE-ProRule" id="PRU00285"/>
    </source>
</evidence>
<dbReference type="SUPFAM" id="SSF49764">
    <property type="entry name" value="HSP20-like chaperones"/>
    <property type="match status" value="1"/>
</dbReference>
<sequence length="143" mass="16853">MADLQPRKRNRELFPDFTSPFGSLFNEGFSAPFENFNKLKIDIRDEGDRYFVEAELPGFKKEDIDVEYKEPQLTIRAKREQKEESDGKSYVYQERSYGEFVRTFQMRNVKDEDIEAIFEDGVLQLEVPKDDTGRADGRKIDIH</sequence>
<protein>
    <submittedName>
        <fullName evidence="4">HSP20 family protein</fullName>
    </submittedName>
</protein>
<dbReference type="PANTHER" id="PTHR11527">
    <property type="entry name" value="HEAT-SHOCK PROTEIN 20 FAMILY MEMBER"/>
    <property type="match status" value="1"/>
</dbReference>
<evidence type="ECO:0000259" key="3">
    <source>
        <dbReference type="PROSITE" id="PS01031"/>
    </source>
</evidence>
<name>A0A1H0EBL4_9BACI</name>
<keyword evidence="5" id="KW-1185">Reference proteome</keyword>
<comment type="similarity">
    <text evidence="1 2">Belongs to the small heat shock protein (HSP20) family.</text>
</comment>
<dbReference type="InterPro" id="IPR008978">
    <property type="entry name" value="HSP20-like_chaperone"/>
</dbReference>
<evidence type="ECO:0000256" key="2">
    <source>
        <dbReference type="RuleBase" id="RU003616"/>
    </source>
</evidence>
<reference evidence="5" key="1">
    <citation type="submission" date="2016-10" db="EMBL/GenBank/DDBJ databases">
        <authorList>
            <person name="Varghese N."/>
            <person name="Submissions S."/>
        </authorList>
    </citation>
    <scope>NUCLEOTIDE SEQUENCE [LARGE SCALE GENOMIC DNA]</scope>
    <source>
        <strain evidence="5">CGMCC 1.10369</strain>
    </source>
</reference>
<dbReference type="Gene3D" id="2.60.40.790">
    <property type="match status" value="1"/>
</dbReference>
<dbReference type="CDD" id="cd06471">
    <property type="entry name" value="ACD_LpsHSP_like"/>
    <property type="match status" value="1"/>
</dbReference>